<organism evidence="11 12">
    <name type="scientific">Apatococcus lobatus</name>
    <dbReference type="NCBI Taxonomy" id="904363"/>
    <lineage>
        <taxon>Eukaryota</taxon>
        <taxon>Viridiplantae</taxon>
        <taxon>Chlorophyta</taxon>
        <taxon>core chlorophytes</taxon>
        <taxon>Trebouxiophyceae</taxon>
        <taxon>Chlorellales</taxon>
        <taxon>Chlorellaceae</taxon>
        <taxon>Apatococcus</taxon>
    </lineage>
</organism>
<evidence type="ECO:0000256" key="9">
    <source>
        <dbReference type="SAM" id="Phobius"/>
    </source>
</evidence>
<evidence type="ECO:0000256" key="7">
    <source>
        <dbReference type="ARBA" id="ARBA00023136"/>
    </source>
</evidence>
<feature type="transmembrane region" description="Helical" evidence="9">
    <location>
        <begin position="538"/>
        <end position="565"/>
    </location>
</feature>
<dbReference type="PANTHER" id="PTHR48041:SF139">
    <property type="entry name" value="PROTEIN SCARLET"/>
    <property type="match status" value="1"/>
</dbReference>
<dbReference type="Pfam" id="PF00005">
    <property type="entry name" value="ABC_tran"/>
    <property type="match status" value="1"/>
</dbReference>
<evidence type="ECO:0000256" key="3">
    <source>
        <dbReference type="ARBA" id="ARBA00022692"/>
    </source>
</evidence>
<evidence type="ECO:0000259" key="10">
    <source>
        <dbReference type="PROSITE" id="PS50893"/>
    </source>
</evidence>
<feature type="transmembrane region" description="Helical" evidence="9">
    <location>
        <begin position="497"/>
        <end position="517"/>
    </location>
</feature>
<dbReference type="PANTHER" id="PTHR48041">
    <property type="entry name" value="ABC TRANSPORTER G FAMILY MEMBER 28"/>
    <property type="match status" value="1"/>
</dbReference>
<dbReference type="InterPro" id="IPR017871">
    <property type="entry name" value="ABC_transporter-like_CS"/>
</dbReference>
<evidence type="ECO:0000256" key="4">
    <source>
        <dbReference type="ARBA" id="ARBA00022741"/>
    </source>
</evidence>
<feature type="domain" description="ABC transporter" evidence="10">
    <location>
        <begin position="76"/>
        <end position="328"/>
    </location>
</feature>
<dbReference type="SMART" id="SM00382">
    <property type="entry name" value="AAA"/>
    <property type="match status" value="1"/>
</dbReference>
<dbReference type="InterPro" id="IPR003439">
    <property type="entry name" value="ABC_transporter-like_ATP-bd"/>
</dbReference>
<comment type="subcellular location">
    <subcellularLocation>
        <location evidence="1">Membrane</location>
        <topology evidence="1">Multi-pass membrane protein</topology>
    </subcellularLocation>
</comment>
<keyword evidence="3 9" id="KW-0812">Transmembrane</keyword>
<evidence type="ECO:0000256" key="5">
    <source>
        <dbReference type="ARBA" id="ARBA00022840"/>
    </source>
</evidence>
<evidence type="ECO:0000313" key="11">
    <source>
        <dbReference type="EMBL" id="KAK9820747.1"/>
    </source>
</evidence>
<dbReference type="SUPFAM" id="SSF52540">
    <property type="entry name" value="P-loop containing nucleoside triphosphate hydrolases"/>
    <property type="match status" value="1"/>
</dbReference>
<feature type="transmembrane region" description="Helical" evidence="9">
    <location>
        <begin position="7"/>
        <end position="27"/>
    </location>
</feature>
<evidence type="ECO:0000256" key="8">
    <source>
        <dbReference type="SAM" id="MobiDB-lite"/>
    </source>
</evidence>
<dbReference type="InterPro" id="IPR050352">
    <property type="entry name" value="ABCG_transporters"/>
</dbReference>
<dbReference type="InterPro" id="IPR013525">
    <property type="entry name" value="ABC2_TM"/>
</dbReference>
<feature type="transmembrane region" description="Helical" evidence="9">
    <location>
        <begin position="604"/>
        <end position="623"/>
    </location>
</feature>
<dbReference type="PROSITE" id="PS50893">
    <property type="entry name" value="ABC_TRANSPORTER_2"/>
    <property type="match status" value="1"/>
</dbReference>
<dbReference type="InterPro" id="IPR027417">
    <property type="entry name" value="P-loop_NTPase"/>
</dbReference>
<feature type="region of interest" description="Disordered" evidence="8">
    <location>
        <begin position="406"/>
        <end position="428"/>
    </location>
</feature>
<feature type="transmembrane region" description="Helical" evidence="9">
    <location>
        <begin position="464"/>
        <end position="485"/>
    </location>
</feature>
<keyword evidence="4" id="KW-0547">Nucleotide-binding</keyword>
<keyword evidence="5" id="KW-0067">ATP-binding</keyword>
<dbReference type="GO" id="GO:0005524">
    <property type="term" value="F:ATP binding"/>
    <property type="evidence" value="ECO:0007669"/>
    <property type="project" value="UniProtKB-KW"/>
</dbReference>
<dbReference type="Gene3D" id="3.40.50.300">
    <property type="entry name" value="P-loop containing nucleotide triphosphate hydrolases"/>
    <property type="match status" value="1"/>
</dbReference>
<dbReference type="GO" id="GO:0140359">
    <property type="term" value="F:ABC-type transporter activity"/>
    <property type="evidence" value="ECO:0007669"/>
    <property type="project" value="InterPro"/>
</dbReference>
<protein>
    <recommendedName>
        <fullName evidence="10">ABC transporter domain-containing protein</fullName>
    </recommendedName>
</protein>
<dbReference type="Pfam" id="PF01061">
    <property type="entry name" value="ABC2_membrane"/>
    <property type="match status" value="1"/>
</dbReference>
<evidence type="ECO:0000313" key="12">
    <source>
        <dbReference type="Proteomes" id="UP001438707"/>
    </source>
</evidence>
<name>A0AAW1QH57_9CHLO</name>
<dbReference type="EMBL" id="JALJOS010000044">
    <property type="protein sequence ID" value="KAK9820747.1"/>
    <property type="molecule type" value="Genomic_DNA"/>
</dbReference>
<keyword evidence="6 9" id="KW-1133">Transmembrane helix</keyword>
<dbReference type="InterPro" id="IPR003593">
    <property type="entry name" value="AAA+_ATPase"/>
</dbReference>
<evidence type="ECO:0000256" key="1">
    <source>
        <dbReference type="ARBA" id="ARBA00004141"/>
    </source>
</evidence>
<comment type="caution">
    <text evidence="11">The sequence shown here is derived from an EMBL/GenBank/DDBJ whole genome shotgun (WGS) entry which is preliminary data.</text>
</comment>
<keyword evidence="2" id="KW-0813">Transport</keyword>
<dbReference type="Proteomes" id="UP001438707">
    <property type="component" value="Unassembled WGS sequence"/>
</dbReference>
<dbReference type="GO" id="GO:0016887">
    <property type="term" value="F:ATP hydrolysis activity"/>
    <property type="evidence" value="ECO:0007669"/>
    <property type="project" value="InterPro"/>
</dbReference>
<dbReference type="GO" id="GO:0016020">
    <property type="term" value="C:membrane"/>
    <property type="evidence" value="ECO:0007669"/>
    <property type="project" value="UniProtKB-SubCell"/>
</dbReference>
<evidence type="ECO:0000256" key="6">
    <source>
        <dbReference type="ARBA" id="ARBA00022989"/>
    </source>
</evidence>
<reference evidence="11 12" key="1">
    <citation type="journal article" date="2024" name="Nat. Commun.">
        <title>Phylogenomics reveals the evolutionary origins of lichenization in chlorophyte algae.</title>
        <authorList>
            <person name="Puginier C."/>
            <person name="Libourel C."/>
            <person name="Otte J."/>
            <person name="Skaloud P."/>
            <person name="Haon M."/>
            <person name="Grisel S."/>
            <person name="Petersen M."/>
            <person name="Berrin J.G."/>
            <person name="Delaux P.M."/>
            <person name="Dal Grande F."/>
            <person name="Keller J."/>
        </authorList>
    </citation>
    <scope>NUCLEOTIDE SEQUENCE [LARGE SCALE GENOMIC DNA]</scope>
    <source>
        <strain evidence="11 12">SAG 2145</strain>
    </source>
</reference>
<accession>A0AAW1QH57</accession>
<sequence length="738" mass="80702">MAVYHELWVPSLAFAALVGVLLLLRVYTRAKDKGPLSWRLRLLRLLLKEEQLPQVIRESLKPEPGFEVSPCSPVKVEWGGVHLTVDNSKRILTNCSGSAQPSRVTAIIGPSGAGKTSLMSALALRALRGDVKGTFLVNSAPRQNSSYARACVLVQQDDIFFPGLTVWETVQFHAGLYKTQADPTRPDMSPEKQRLQQAKALLQLMGLQKTMHSQIGGVLPGGLKLPGLSGGEKRRLSIVCAVVAGPSLVFLDEPTSGLDSYAALQVMQYLKKLADADHTVVLTIHQPEAAIWNLIDDLILLSEGYTLYYGPTELVRDWFQGLGYRFEADGAQTIYSWLLELVSIRFAKTASGQGDTTMHSAADVITAAGHFALHQAGGSPEGLSAKQLMDTAMSDNSWDMESGIKASRPSIDATPGQETAEISRKSKQAPAWVDAQPHRVKNLRQVQLLFWRAWTSYVRNPADVAGRLVVTAAVAVVIGLVFLGTPNTFSDVATRQAALADQLLILTLIPFAWMSLLTENRTHFIIELPSRLYSPGAYYTAVALANLPFSVMNAVVYSLIIYGLVGLRWQAAAIFKNLTIASLHHLISIQVLQTCGYILPNQDLATSASIAYIAICVELGGIFRPVFLLVRAVQDISYIAYIRYAIQGVFRAEVEDHTWPCLGSNTYSGPNYLPIANKSAVANDCAEDGIHGSQILEALHFHLGFWRIFAILMAFLLGLHFIAAAGLKLLQKRQASCR</sequence>
<proteinExistence type="predicted"/>
<dbReference type="PROSITE" id="PS00211">
    <property type="entry name" value="ABC_TRANSPORTER_1"/>
    <property type="match status" value="1"/>
</dbReference>
<feature type="transmembrane region" description="Helical" evidence="9">
    <location>
        <begin position="705"/>
        <end position="730"/>
    </location>
</feature>
<keyword evidence="7 9" id="KW-0472">Membrane</keyword>
<dbReference type="AlphaFoldDB" id="A0AAW1QH57"/>
<gene>
    <name evidence="11" type="ORF">WJX74_009839</name>
</gene>
<keyword evidence="12" id="KW-1185">Reference proteome</keyword>
<evidence type="ECO:0000256" key="2">
    <source>
        <dbReference type="ARBA" id="ARBA00022448"/>
    </source>
</evidence>